<evidence type="ECO:0000256" key="2">
    <source>
        <dbReference type="PIRNR" id="PIRNR006276"/>
    </source>
</evidence>
<dbReference type="PANTHER" id="PTHR46268:SF15">
    <property type="entry name" value="UNIVERSAL STRESS PROTEIN HP_0031"/>
    <property type="match status" value="1"/>
</dbReference>
<dbReference type="Gene3D" id="3.40.50.620">
    <property type="entry name" value="HUPs"/>
    <property type="match status" value="1"/>
</dbReference>
<dbReference type="PIRSF" id="PIRSF006276">
    <property type="entry name" value="UspA"/>
    <property type="match status" value="1"/>
</dbReference>
<dbReference type="PRINTS" id="PR01438">
    <property type="entry name" value="UNVRSLSTRESS"/>
</dbReference>
<dbReference type="CDD" id="cd00293">
    <property type="entry name" value="USP-like"/>
    <property type="match status" value="1"/>
</dbReference>
<sequence>MYTHILIATDGSDLAAKGIDQGVRLAQKLGASVTVVTVTEPWVSIGTDATFGWGGYSNPLDEYEKASDESAKAILTKAKEAAAAIGADVKTLHIPNQYPADAIVNAAQELGADLIVMASHGRRGLGRLLLGSQATQVLTHSNVPVLIIK</sequence>
<dbReference type="GO" id="GO:0005737">
    <property type="term" value="C:cytoplasm"/>
    <property type="evidence" value="ECO:0007669"/>
    <property type="project" value="UniProtKB-SubCell"/>
</dbReference>
<comment type="caution">
    <text evidence="4">The sequence shown here is derived from an EMBL/GenBank/DDBJ whole genome shotgun (WGS) entry which is preliminary data.</text>
</comment>
<accession>A0AA41UBK7</accession>
<keyword evidence="2" id="KW-0963">Cytoplasm</keyword>
<reference evidence="4" key="1">
    <citation type="submission" date="2022-03" db="EMBL/GenBank/DDBJ databases">
        <title>The complete genome sequence of a Methyloterrigena soli.</title>
        <authorList>
            <person name="Zi Z."/>
        </authorList>
    </citation>
    <scope>NUCLEOTIDE SEQUENCE</scope>
    <source>
        <strain evidence="4">M48</strain>
    </source>
</reference>
<evidence type="ECO:0000313" key="5">
    <source>
        <dbReference type="Proteomes" id="UP001156140"/>
    </source>
</evidence>
<gene>
    <name evidence="4" type="ORF">ML536_11570</name>
</gene>
<evidence type="ECO:0000259" key="3">
    <source>
        <dbReference type="Pfam" id="PF00582"/>
    </source>
</evidence>
<evidence type="ECO:0000313" key="4">
    <source>
        <dbReference type="EMBL" id="MCI0127465.1"/>
    </source>
</evidence>
<dbReference type="AlphaFoldDB" id="A0AA41UBK7"/>
<dbReference type="PANTHER" id="PTHR46268">
    <property type="entry name" value="STRESS RESPONSE PROTEIN NHAX"/>
    <property type="match status" value="1"/>
</dbReference>
<comment type="similarity">
    <text evidence="1 2">Belongs to the universal stress protein A family.</text>
</comment>
<name>A0AA41UBK7_9HYPH</name>
<dbReference type="InterPro" id="IPR006015">
    <property type="entry name" value="Universal_stress_UspA"/>
</dbReference>
<feature type="domain" description="UspA" evidence="3">
    <location>
        <begin position="1"/>
        <end position="149"/>
    </location>
</feature>
<dbReference type="InterPro" id="IPR014729">
    <property type="entry name" value="Rossmann-like_a/b/a_fold"/>
</dbReference>
<organism evidence="4 5">
    <name type="scientific">Paradevosia shaoguanensis</name>
    <dbReference type="NCBI Taxonomy" id="1335043"/>
    <lineage>
        <taxon>Bacteria</taxon>
        <taxon>Pseudomonadati</taxon>
        <taxon>Pseudomonadota</taxon>
        <taxon>Alphaproteobacteria</taxon>
        <taxon>Hyphomicrobiales</taxon>
        <taxon>Devosiaceae</taxon>
        <taxon>Paradevosia</taxon>
    </lineage>
</organism>
<keyword evidence="5" id="KW-1185">Reference proteome</keyword>
<dbReference type="SUPFAM" id="SSF52402">
    <property type="entry name" value="Adenine nucleotide alpha hydrolases-like"/>
    <property type="match status" value="1"/>
</dbReference>
<dbReference type="EMBL" id="JALAZD010000001">
    <property type="protein sequence ID" value="MCI0127465.1"/>
    <property type="molecule type" value="Genomic_DNA"/>
</dbReference>
<dbReference type="InterPro" id="IPR006016">
    <property type="entry name" value="UspA"/>
</dbReference>
<dbReference type="RefSeq" id="WP_035038311.1">
    <property type="nucleotide sequence ID" value="NZ_CP068983.1"/>
</dbReference>
<dbReference type="Pfam" id="PF00582">
    <property type="entry name" value="Usp"/>
    <property type="match status" value="1"/>
</dbReference>
<protein>
    <recommendedName>
        <fullName evidence="2">Universal stress protein</fullName>
    </recommendedName>
</protein>
<comment type="subcellular location">
    <subcellularLocation>
        <location evidence="2">Cytoplasm</location>
    </subcellularLocation>
</comment>
<evidence type="ECO:0000256" key="1">
    <source>
        <dbReference type="ARBA" id="ARBA00008791"/>
    </source>
</evidence>
<dbReference type="Proteomes" id="UP001156140">
    <property type="component" value="Unassembled WGS sequence"/>
</dbReference>
<proteinExistence type="inferred from homology"/>